<organism evidence="2 3">
    <name type="scientific">Tritrichomonas musculus</name>
    <dbReference type="NCBI Taxonomy" id="1915356"/>
    <lineage>
        <taxon>Eukaryota</taxon>
        <taxon>Metamonada</taxon>
        <taxon>Parabasalia</taxon>
        <taxon>Tritrichomonadida</taxon>
        <taxon>Tritrichomonadidae</taxon>
        <taxon>Tritrichomonas</taxon>
    </lineage>
</organism>
<keyword evidence="3" id="KW-1185">Reference proteome</keyword>
<feature type="region of interest" description="Disordered" evidence="1">
    <location>
        <begin position="207"/>
        <end position="242"/>
    </location>
</feature>
<evidence type="ECO:0000256" key="1">
    <source>
        <dbReference type="SAM" id="MobiDB-lite"/>
    </source>
</evidence>
<comment type="caution">
    <text evidence="2">The sequence shown here is derived from an EMBL/GenBank/DDBJ whole genome shotgun (WGS) entry which is preliminary data.</text>
</comment>
<dbReference type="Proteomes" id="UP001470230">
    <property type="component" value="Unassembled WGS sequence"/>
</dbReference>
<reference evidence="2 3" key="1">
    <citation type="submission" date="2024-04" db="EMBL/GenBank/DDBJ databases">
        <title>Tritrichomonas musculus Genome.</title>
        <authorList>
            <person name="Alves-Ferreira E."/>
            <person name="Grigg M."/>
            <person name="Lorenzi H."/>
            <person name="Galac M."/>
        </authorList>
    </citation>
    <scope>NUCLEOTIDE SEQUENCE [LARGE SCALE GENOMIC DNA]</scope>
    <source>
        <strain evidence="2 3">EAF2021</strain>
    </source>
</reference>
<feature type="compositionally biased region" description="Basic residues" evidence="1">
    <location>
        <begin position="213"/>
        <end position="222"/>
    </location>
</feature>
<dbReference type="EMBL" id="JAPFFF010000020">
    <property type="protein sequence ID" value="KAK8857609.1"/>
    <property type="molecule type" value="Genomic_DNA"/>
</dbReference>
<feature type="compositionally biased region" description="Low complexity" evidence="1">
    <location>
        <begin position="10"/>
        <end position="19"/>
    </location>
</feature>
<evidence type="ECO:0000313" key="3">
    <source>
        <dbReference type="Proteomes" id="UP001470230"/>
    </source>
</evidence>
<evidence type="ECO:0000313" key="2">
    <source>
        <dbReference type="EMBL" id="KAK8857609.1"/>
    </source>
</evidence>
<feature type="region of interest" description="Disordered" evidence="1">
    <location>
        <begin position="256"/>
        <end position="275"/>
    </location>
</feature>
<proteinExistence type="predicted"/>
<gene>
    <name evidence="2" type="ORF">M9Y10_016014</name>
</gene>
<name>A0ABR2I549_9EUKA</name>
<protein>
    <submittedName>
        <fullName evidence="2">Uncharacterized protein</fullName>
    </submittedName>
</protein>
<accession>A0ABR2I549</accession>
<feature type="region of interest" description="Disordered" evidence="1">
    <location>
        <begin position="1"/>
        <end position="22"/>
    </location>
</feature>
<sequence>MSENDKEECMNNNEQLNEENLNKEIRKTKRRLEELIFMKYQRIVQKCKQKQAEQQQENANRQSKKLYKQPFQQNNQFFWPIPNESYDKSHKRHNQHHKGNVSQFSPQYQSYQDYYHYQQQPWPQNPQFQQPSQNYSYYNDNLKFTNFNQPDKSHSSIKDEPNDNSQFNYQYSTWMQYYFQQSQQHFQKKMYQNQQPDFYRNFQKIQDFQPPNIKRKDKHKKNQEKQKDKKEKAHRKCPQPPSWWYCENNMHMDQIPDKCEENESNIEEKPNEGNQ</sequence>